<evidence type="ECO:0000313" key="1">
    <source>
        <dbReference type="EMBL" id="KKK75731.1"/>
    </source>
</evidence>
<gene>
    <name evidence="1" type="ORF">LCGC14_2870760</name>
</gene>
<dbReference type="AlphaFoldDB" id="A0A0F9AU54"/>
<protein>
    <recommendedName>
        <fullName evidence="2">DNA cytosine methyltransferase</fullName>
    </recommendedName>
</protein>
<organism evidence="1">
    <name type="scientific">marine sediment metagenome</name>
    <dbReference type="NCBI Taxonomy" id="412755"/>
    <lineage>
        <taxon>unclassified sequences</taxon>
        <taxon>metagenomes</taxon>
        <taxon>ecological metagenomes</taxon>
    </lineage>
</organism>
<comment type="caution">
    <text evidence="1">The sequence shown here is derived from an EMBL/GenBank/DDBJ whole genome shotgun (WGS) entry which is preliminary data.</text>
</comment>
<sequence length="72" mass="8036">PCSKREAQVESGGLSCMERRLRKRLETEPEPKMGRMVNDGAATVDRLKLLGNGVVPAQAELAFRTLMEMFND</sequence>
<dbReference type="EMBL" id="LAZR01055726">
    <property type="protein sequence ID" value="KKK75731.1"/>
    <property type="molecule type" value="Genomic_DNA"/>
</dbReference>
<feature type="non-terminal residue" evidence="1">
    <location>
        <position position="1"/>
    </location>
</feature>
<evidence type="ECO:0008006" key="2">
    <source>
        <dbReference type="Google" id="ProtNLM"/>
    </source>
</evidence>
<accession>A0A0F9AU54</accession>
<reference evidence="1" key="1">
    <citation type="journal article" date="2015" name="Nature">
        <title>Complex archaea that bridge the gap between prokaryotes and eukaryotes.</title>
        <authorList>
            <person name="Spang A."/>
            <person name="Saw J.H."/>
            <person name="Jorgensen S.L."/>
            <person name="Zaremba-Niedzwiedzka K."/>
            <person name="Martijn J."/>
            <person name="Lind A.E."/>
            <person name="van Eijk R."/>
            <person name="Schleper C."/>
            <person name="Guy L."/>
            <person name="Ettema T.J."/>
        </authorList>
    </citation>
    <scope>NUCLEOTIDE SEQUENCE</scope>
</reference>
<name>A0A0F9AU54_9ZZZZ</name>
<proteinExistence type="predicted"/>